<evidence type="ECO:0000313" key="2">
    <source>
        <dbReference type="Proteomes" id="UP000183316"/>
    </source>
</evidence>
<gene>
    <name evidence="1" type="ORF">WLH_01973</name>
</gene>
<evidence type="ECO:0000313" key="1">
    <source>
        <dbReference type="EMBL" id="ANK03234.1"/>
    </source>
</evidence>
<accession>A0A192CCF0</accession>
<reference evidence="1 2" key="1">
    <citation type="submission" date="2016-03" db="EMBL/GenBank/DDBJ databases">
        <title>Genome Sequence and Comparative Pathogenic Determinants of Uropathogenic Escherichia coli O25b:H4, a Clinical Isolate from Saudi Arabia.</title>
        <authorList>
            <person name="Alyamani E.A.J."/>
            <person name="Khiyami M.A."/>
            <person name="Booq R.Y."/>
            <person name="Bahwerth F.S."/>
            <person name="Vaisvil B."/>
            <person name="Schmitt D.P."/>
            <person name="Kapatral V."/>
        </authorList>
    </citation>
    <scope>NUCLEOTIDE SEQUENCE [LARGE SCALE GENOMIC DNA]</scope>
    <source>
        <strain evidence="1 2">O25b:H4</strain>
    </source>
</reference>
<proteinExistence type="predicted"/>
<dbReference type="EMBL" id="CP015085">
    <property type="protein sequence ID" value="ANK03234.1"/>
    <property type="molecule type" value="Genomic_DNA"/>
</dbReference>
<name>A0A192CCF0_ECO25</name>
<organism evidence="1 2">
    <name type="scientific">Escherichia coli O25b:H4</name>
    <dbReference type="NCBI Taxonomy" id="941280"/>
    <lineage>
        <taxon>Bacteria</taxon>
        <taxon>Pseudomonadati</taxon>
        <taxon>Pseudomonadota</taxon>
        <taxon>Gammaproteobacteria</taxon>
        <taxon>Enterobacterales</taxon>
        <taxon>Enterobacteriaceae</taxon>
        <taxon>Escherichia</taxon>
    </lineage>
</organism>
<protein>
    <submittedName>
        <fullName evidence="1">Uncharacterized protein</fullName>
    </submittedName>
</protein>
<dbReference type="PATRIC" id="fig|941280.3.peg.1953"/>
<dbReference type="Proteomes" id="UP000183316">
    <property type="component" value="Chromosome"/>
</dbReference>
<dbReference type="AlphaFoldDB" id="A0A192CCF0"/>
<sequence length="30" mass="3460">MTAQRKDIATLIRDSAKWNKFHRGGDENVT</sequence>